<dbReference type="Pfam" id="PF05402">
    <property type="entry name" value="PqqD"/>
    <property type="match status" value="1"/>
</dbReference>
<dbReference type="EMBL" id="JAGINW010000001">
    <property type="protein sequence ID" value="MBP2325803.1"/>
    <property type="molecule type" value="Genomic_DNA"/>
</dbReference>
<dbReference type="RefSeq" id="WP_209642954.1">
    <property type="nucleotide sequence ID" value="NZ_JAGINW010000001.1"/>
</dbReference>
<reference evidence="1 2" key="1">
    <citation type="submission" date="2021-03" db="EMBL/GenBank/DDBJ databases">
        <title>Sequencing the genomes of 1000 actinobacteria strains.</title>
        <authorList>
            <person name="Klenk H.-P."/>
        </authorList>
    </citation>
    <scope>NUCLEOTIDE SEQUENCE [LARGE SCALE GENOMIC DNA]</scope>
    <source>
        <strain evidence="1 2">DSM 46670</strain>
    </source>
</reference>
<dbReference type="InterPro" id="IPR008792">
    <property type="entry name" value="PQQD"/>
</dbReference>
<gene>
    <name evidence="1" type="ORF">JOF56_006188</name>
</gene>
<accession>A0ABS4TN13</accession>
<evidence type="ECO:0008006" key="3">
    <source>
        <dbReference type="Google" id="ProtNLM"/>
    </source>
</evidence>
<organism evidence="1 2">
    <name type="scientific">Kibdelosporangium banguiense</name>
    <dbReference type="NCBI Taxonomy" id="1365924"/>
    <lineage>
        <taxon>Bacteria</taxon>
        <taxon>Bacillati</taxon>
        <taxon>Actinomycetota</taxon>
        <taxon>Actinomycetes</taxon>
        <taxon>Pseudonocardiales</taxon>
        <taxon>Pseudonocardiaceae</taxon>
        <taxon>Kibdelosporangium</taxon>
    </lineage>
</organism>
<sequence>MDRLAEQVPFRPEPWVDAAVLPDGRLELSSRLGGDVVRCEPAAAAMWIALCQNDWRVEAAAGALASAWQVDDENMRADLDILVAELCDAGLLGQRF</sequence>
<evidence type="ECO:0000313" key="2">
    <source>
        <dbReference type="Proteomes" id="UP001519332"/>
    </source>
</evidence>
<proteinExistence type="predicted"/>
<keyword evidence="2" id="KW-1185">Reference proteome</keyword>
<name>A0ABS4TN13_9PSEU</name>
<comment type="caution">
    <text evidence="1">The sequence shown here is derived from an EMBL/GenBank/DDBJ whole genome shotgun (WGS) entry which is preliminary data.</text>
</comment>
<dbReference type="Proteomes" id="UP001519332">
    <property type="component" value="Unassembled WGS sequence"/>
</dbReference>
<evidence type="ECO:0000313" key="1">
    <source>
        <dbReference type="EMBL" id="MBP2325803.1"/>
    </source>
</evidence>
<protein>
    <recommendedName>
        <fullName evidence="3">PqqD family protein</fullName>
    </recommendedName>
</protein>